<comment type="caution">
    <text evidence="2">The sequence shown here is derived from an EMBL/GenBank/DDBJ whole genome shotgun (WGS) entry which is preliminary data.</text>
</comment>
<gene>
    <name evidence="2" type="ORF">EJ04DRAFT_102299</name>
</gene>
<proteinExistence type="predicted"/>
<keyword evidence="3" id="KW-1185">Reference proteome</keyword>
<evidence type="ECO:0000256" key="1">
    <source>
        <dbReference type="SAM" id="SignalP"/>
    </source>
</evidence>
<organism evidence="2 3">
    <name type="scientific">Polyplosphaeria fusca</name>
    <dbReference type="NCBI Taxonomy" id="682080"/>
    <lineage>
        <taxon>Eukaryota</taxon>
        <taxon>Fungi</taxon>
        <taxon>Dikarya</taxon>
        <taxon>Ascomycota</taxon>
        <taxon>Pezizomycotina</taxon>
        <taxon>Dothideomycetes</taxon>
        <taxon>Pleosporomycetidae</taxon>
        <taxon>Pleosporales</taxon>
        <taxon>Tetraplosphaeriaceae</taxon>
        <taxon>Polyplosphaeria</taxon>
    </lineage>
</organism>
<reference evidence="2" key="1">
    <citation type="journal article" date="2020" name="Stud. Mycol.">
        <title>101 Dothideomycetes genomes: a test case for predicting lifestyles and emergence of pathogens.</title>
        <authorList>
            <person name="Haridas S."/>
            <person name="Albert R."/>
            <person name="Binder M."/>
            <person name="Bloem J."/>
            <person name="Labutti K."/>
            <person name="Salamov A."/>
            <person name="Andreopoulos B."/>
            <person name="Baker S."/>
            <person name="Barry K."/>
            <person name="Bills G."/>
            <person name="Bluhm B."/>
            <person name="Cannon C."/>
            <person name="Castanera R."/>
            <person name="Culley D."/>
            <person name="Daum C."/>
            <person name="Ezra D."/>
            <person name="Gonzalez J."/>
            <person name="Henrissat B."/>
            <person name="Kuo A."/>
            <person name="Liang C."/>
            <person name="Lipzen A."/>
            <person name="Lutzoni F."/>
            <person name="Magnuson J."/>
            <person name="Mondo S."/>
            <person name="Nolan M."/>
            <person name="Ohm R."/>
            <person name="Pangilinan J."/>
            <person name="Park H.-J."/>
            <person name="Ramirez L."/>
            <person name="Alfaro M."/>
            <person name="Sun H."/>
            <person name="Tritt A."/>
            <person name="Yoshinaga Y."/>
            <person name="Zwiers L.-H."/>
            <person name="Turgeon B."/>
            <person name="Goodwin S."/>
            <person name="Spatafora J."/>
            <person name="Crous P."/>
            <person name="Grigoriev I."/>
        </authorList>
    </citation>
    <scope>NUCLEOTIDE SEQUENCE</scope>
    <source>
        <strain evidence="2">CBS 125425</strain>
    </source>
</reference>
<feature type="chain" id="PRO_5040497030" description="Secreted protein" evidence="1">
    <location>
        <begin position="39"/>
        <end position="102"/>
    </location>
</feature>
<name>A0A9P4V499_9PLEO</name>
<sequence length="102" mass="11235">MHVCRVPPLLRRKLRWSLRLRLPLFAMPLLLHLPNAACSCGRGPFVVHSLHSATTPSAEQSTSCVLVVPVLQELYAPASLMLHSYSLCNFISGPPTRPASSY</sequence>
<protein>
    <recommendedName>
        <fullName evidence="4">Secreted protein</fullName>
    </recommendedName>
</protein>
<keyword evidence="1" id="KW-0732">Signal</keyword>
<dbReference type="AlphaFoldDB" id="A0A9P4V499"/>
<dbReference type="EMBL" id="ML996115">
    <property type="protein sequence ID" value="KAF2737504.1"/>
    <property type="molecule type" value="Genomic_DNA"/>
</dbReference>
<evidence type="ECO:0000313" key="2">
    <source>
        <dbReference type="EMBL" id="KAF2737504.1"/>
    </source>
</evidence>
<evidence type="ECO:0000313" key="3">
    <source>
        <dbReference type="Proteomes" id="UP000799444"/>
    </source>
</evidence>
<accession>A0A9P4V499</accession>
<feature type="signal peptide" evidence="1">
    <location>
        <begin position="1"/>
        <end position="38"/>
    </location>
</feature>
<dbReference type="Proteomes" id="UP000799444">
    <property type="component" value="Unassembled WGS sequence"/>
</dbReference>
<evidence type="ECO:0008006" key="4">
    <source>
        <dbReference type="Google" id="ProtNLM"/>
    </source>
</evidence>